<evidence type="ECO:0000313" key="2">
    <source>
        <dbReference type="Proteomes" id="UP000275078"/>
    </source>
</evidence>
<accession>A0A3N4I808</accession>
<proteinExistence type="predicted"/>
<name>A0A3N4I808_ASCIM</name>
<dbReference type="STRING" id="1160509.A0A3N4I808"/>
<dbReference type="AlphaFoldDB" id="A0A3N4I808"/>
<evidence type="ECO:0000313" key="1">
    <source>
        <dbReference type="EMBL" id="RPA80260.1"/>
    </source>
</evidence>
<reference evidence="1 2" key="1">
    <citation type="journal article" date="2018" name="Nat. Ecol. Evol.">
        <title>Pezizomycetes genomes reveal the molecular basis of ectomycorrhizal truffle lifestyle.</title>
        <authorList>
            <person name="Murat C."/>
            <person name="Payen T."/>
            <person name="Noel B."/>
            <person name="Kuo A."/>
            <person name="Morin E."/>
            <person name="Chen J."/>
            <person name="Kohler A."/>
            <person name="Krizsan K."/>
            <person name="Balestrini R."/>
            <person name="Da Silva C."/>
            <person name="Montanini B."/>
            <person name="Hainaut M."/>
            <person name="Levati E."/>
            <person name="Barry K.W."/>
            <person name="Belfiori B."/>
            <person name="Cichocki N."/>
            <person name="Clum A."/>
            <person name="Dockter R.B."/>
            <person name="Fauchery L."/>
            <person name="Guy J."/>
            <person name="Iotti M."/>
            <person name="Le Tacon F."/>
            <person name="Lindquist E.A."/>
            <person name="Lipzen A."/>
            <person name="Malagnac F."/>
            <person name="Mello A."/>
            <person name="Molinier V."/>
            <person name="Miyauchi S."/>
            <person name="Poulain J."/>
            <person name="Riccioni C."/>
            <person name="Rubini A."/>
            <person name="Sitrit Y."/>
            <person name="Splivallo R."/>
            <person name="Traeger S."/>
            <person name="Wang M."/>
            <person name="Zifcakova L."/>
            <person name="Wipf D."/>
            <person name="Zambonelli A."/>
            <person name="Paolocci F."/>
            <person name="Nowrousian M."/>
            <person name="Ottonello S."/>
            <person name="Baldrian P."/>
            <person name="Spatafora J.W."/>
            <person name="Henrissat B."/>
            <person name="Nagy L.G."/>
            <person name="Aury J.M."/>
            <person name="Wincker P."/>
            <person name="Grigoriev I.V."/>
            <person name="Bonfante P."/>
            <person name="Martin F.M."/>
        </authorList>
    </citation>
    <scope>NUCLEOTIDE SEQUENCE [LARGE SCALE GENOMIC DNA]</scope>
    <source>
        <strain evidence="1 2">RN42</strain>
    </source>
</reference>
<keyword evidence="2" id="KW-1185">Reference proteome</keyword>
<dbReference type="EMBL" id="ML119690">
    <property type="protein sequence ID" value="RPA80260.1"/>
    <property type="molecule type" value="Genomic_DNA"/>
</dbReference>
<dbReference type="PANTHER" id="PTHR46579">
    <property type="entry name" value="F5/8 TYPE C DOMAIN-CONTAINING PROTEIN-RELATED"/>
    <property type="match status" value="1"/>
</dbReference>
<dbReference type="Proteomes" id="UP000275078">
    <property type="component" value="Unassembled WGS sequence"/>
</dbReference>
<protein>
    <submittedName>
        <fullName evidence="1">Uncharacterized protein</fullName>
    </submittedName>
</protein>
<organism evidence="1 2">
    <name type="scientific">Ascobolus immersus RN42</name>
    <dbReference type="NCBI Taxonomy" id="1160509"/>
    <lineage>
        <taxon>Eukaryota</taxon>
        <taxon>Fungi</taxon>
        <taxon>Dikarya</taxon>
        <taxon>Ascomycota</taxon>
        <taxon>Pezizomycotina</taxon>
        <taxon>Pezizomycetes</taxon>
        <taxon>Pezizales</taxon>
        <taxon>Ascobolaceae</taxon>
        <taxon>Ascobolus</taxon>
    </lineage>
</organism>
<sequence>YKAEEWKHWALRYSVIYLKGVLPEPFYRPYVKLVEAIRMCSEYEIDREDVATIRESIVAFAKHYEKDYYQYDFKKIACCRNVFHQILHVADCLLDCGPGFVYAQWLMERV</sequence>
<dbReference type="PANTHER" id="PTHR46579:SF1">
    <property type="entry name" value="F5_8 TYPE C DOMAIN-CONTAINING PROTEIN"/>
    <property type="match status" value="1"/>
</dbReference>
<feature type="non-terminal residue" evidence="1">
    <location>
        <position position="1"/>
    </location>
</feature>
<dbReference type="OrthoDB" id="5409723at2759"/>
<gene>
    <name evidence="1" type="ORF">BJ508DRAFT_197597</name>
</gene>
<feature type="non-terminal residue" evidence="1">
    <location>
        <position position="110"/>
    </location>
</feature>